<keyword evidence="1" id="KW-0732">Signal</keyword>
<protein>
    <recommendedName>
        <fullName evidence="4">Outer membrane protein</fullName>
    </recommendedName>
</protein>
<evidence type="ECO:0000256" key="1">
    <source>
        <dbReference type="SAM" id="SignalP"/>
    </source>
</evidence>
<dbReference type="InterPro" id="IPR010239">
    <property type="entry name" value="CHP02001"/>
</dbReference>
<dbReference type="Pfam" id="PF09694">
    <property type="entry name" value="Gcw_chp"/>
    <property type="match status" value="1"/>
</dbReference>
<dbReference type="OrthoDB" id="9793561at2"/>
<sequence>MKKMLLAATAIAAAVIAGSASATEFAGGTLSYNVAATSDYVFRGVSQTAGDPAIQGGIDYSHGLFYAGAWASNVDFADYELDLYAGIKPVYKDFTFDLGAIYYNYNDDTLDSTELKAAVSHPFYKGTIGAAYFYNTDVDDTEYYEINGSYPLTSKLSVSGAVGEQKTGGFKYTTENLGLTYAITPVFSVDVRASDTNIPEVIKPSAARLAVTLKAAF</sequence>
<dbReference type="SUPFAM" id="SSF56935">
    <property type="entry name" value="Porins"/>
    <property type="match status" value="1"/>
</dbReference>
<reference evidence="3" key="1">
    <citation type="submission" date="2016-10" db="EMBL/GenBank/DDBJ databases">
        <authorList>
            <person name="Varghese N."/>
            <person name="Submissions S."/>
        </authorList>
    </citation>
    <scope>NUCLEOTIDE SEQUENCE [LARGE SCALE GENOMIC DNA]</scope>
    <source>
        <strain evidence="3">CGMCC 1.3431</strain>
    </source>
</reference>
<proteinExistence type="predicted"/>
<dbReference type="EMBL" id="FMTS01000001">
    <property type="protein sequence ID" value="SCW31736.1"/>
    <property type="molecule type" value="Genomic_DNA"/>
</dbReference>
<accession>A0A1G4PHL7</accession>
<feature type="chain" id="PRO_5011688844" description="Outer membrane protein" evidence="1">
    <location>
        <begin position="23"/>
        <end position="217"/>
    </location>
</feature>
<evidence type="ECO:0008006" key="4">
    <source>
        <dbReference type="Google" id="ProtNLM"/>
    </source>
</evidence>
<evidence type="ECO:0000313" key="3">
    <source>
        <dbReference type="Proteomes" id="UP000199150"/>
    </source>
</evidence>
<dbReference type="STRING" id="260084.SAMN02927928_0376"/>
<evidence type="ECO:0000313" key="2">
    <source>
        <dbReference type="EMBL" id="SCW31736.1"/>
    </source>
</evidence>
<dbReference type="Proteomes" id="UP000199150">
    <property type="component" value="Unassembled WGS sequence"/>
</dbReference>
<gene>
    <name evidence="2" type="ORF">SAMN02927928_0376</name>
</gene>
<feature type="signal peptide" evidence="1">
    <location>
        <begin position="1"/>
        <end position="22"/>
    </location>
</feature>
<dbReference type="NCBIfam" id="TIGR02001">
    <property type="entry name" value="gcw_chp"/>
    <property type="match status" value="1"/>
</dbReference>
<dbReference type="RefSeq" id="WP_090642994.1">
    <property type="nucleotide sequence ID" value="NZ_CBCRYE010000001.1"/>
</dbReference>
<organism evidence="2 3">
    <name type="scientific">Asticcacaulis taihuensis</name>
    <dbReference type="NCBI Taxonomy" id="260084"/>
    <lineage>
        <taxon>Bacteria</taxon>
        <taxon>Pseudomonadati</taxon>
        <taxon>Pseudomonadota</taxon>
        <taxon>Alphaproteobacteria</taxon>
        <taxon>Caulobacterales</taxon>
        <taxon>Caulobacteraceae</taxon>
        <taxon>Asticcacaulis</taxon>
    </lineage>
</organism>
<dbReference type="AlphaFoldDB" id="A0A1G4PHL7"/>
<keyword evidence="3" id="KW-1185">Reference proteome</keyword>
<name>A0A1G4PHL7_9CAUL</name>